<dbReference type="Gene3D" id="2.30.42.10">
    <property type="match status" value="2"/>
</dbReference>
<gene>
    <name evidence="11" type="primary">degP_2</name>
    <name evidence="11" type="ORF">SDC9_04687</name>
</gene>
<keyword evidence="8" id="KW-0720">Serine protease</keyword>
<evidence type="ECO:0000256" key="9">
    <source>
        <dbReference type="SAM" id="Phobius"/>
    </source>
</evidence>
<dbReference type="GO" id="GO:0004252">
    <property type="term" value="F:serine-type endopeptidase activity"/>
    <property type="evidence" value="ECO:0007669"/>
    <property type="project" value="InterPro"/>
</dbReference>
<sequence>MASGKNLYSKKFFVANLIILGVIIGFAFAFLGGRTFVGGGGSALPVVEAESPKVQVSPEIGAALSQAESLQTAFRYVADTALPSVVELKVVDKATETPKSQPSIPWEFFFGPRNNQNDEKTPQYRQEGLGSGVIVRRAGKTVYVLTNNHVAGNAEKITVIMNDGREYVGSLVGGDERKDIALVKFETSDENIIVASLGDSSKVRVGDWAIALGSPFGLISSVTAGIVSAVGRNGGPDGNINDFIQTDAAINKGNSGGALVNIRGEVIGINTWIASTTGASAGLGFAIPINNVKSAIDDFIQHKAVRYGWLGVSLLDMGRDKATMEQLGLSGQKGAFVSSVFKNGPADKAGILAGDYITAIGGAEVKSQDDLVRRVGDIPAGSSTTISLIRGGERLSLTVKIDLRDTSVASNNKDLFPGLSVISLESESIDATKVPVSAKGGLFVTDVAARSPASVMGLRAGDIIIKVNDQSLKGIVWFYKTINDPANKKLSFTVVRDEQIIDTLAYNKN</sequence>
<dbReference type="PANTHER" id="PTHR22939">
    <property type="entry name" value="SERINE PROTEASE FAMILY S1C HTRA-RELATED"/>
    <property type="match status" value="1"/>
</dbReference>
<feature type="domain" description="PDZ" evidence="10">
    <location>
        <begin position="314"/>
        <end position="367"/>
    </location>
</feature>
<feature type="domain" description="PDZ" evidence="10">
    <location>
        <begin position="400"/>
        <end position="475"/>
    </location>
</feature>
<keyword evidence="7 11" id="KW-0378">Hydrolase</keyword>
<dbReference type="InterPro" id="IPR001940">
    <property type="entry name" value="Peptidase_S1C"/>
</dbReference>
<reference evidence="11" key="1">
    <citation type="submission" date="2019-08" db="EMBL/GenBank/DDBJ databases">
        <authorList>
            <person name="Kucharzyk K."/>
            <person name="Murdoch R.W."/>
            <person name="Higgins S."/>
            <person name="Loffler F."/>
        </authorList>
    </citation>
    <scope>NUCLEOTIDE SEQUENCE</scope>
</reference>
<dbReference type="InterPro" id="IPR011782">
    <property type="entry name" value="Pept_S1C_Do"/>
</dbReference>
<evidence type="ECO:0000313" key="11">
    <source>
        <dbReference type="EMBL" id="MPL59139.1"/>
    </source>
</evidence>
<dbReference type="Pfam" id="PF13365">
    <property type="entry name" value="Trypsin_2"/>
    <property type="match status" value="1"/>
</dbReference>
<keyword evidence="9" id="KW-0812">Transmembrane</keyword>
<dbReference type="InterPro" id="IPR001478">
    <property type="entry name" value="PDZ"/>
</dbReference>
<feature type="transmembrane region" description="Helical" evidence="9">
    <location>
        <begin position="12"/>
        <end position="32"/>
    </location>
</feature>
<keyword evidence="5" id="KW-0677">Repeat</keyword>
<dbReference type="GO" id="GO:0006508">
    <property type="term" value="P:proteolysis"/>
    <property type="evidence" value="ECO:0007669"/>
    <property type="project" value="UniProtKB-KW"/>
</dbReference>
<dbReference type="SUPFAM" id="SSF50156">
    <property type="entry name" value="PDZ domain-like"/>
    <property type="match status" value="2"/>
</dbReference>
<dbReference type="NCBIfam" id="TIGR02037">
    <property type="entry name" value="degP_htrA_DO"/>
    <property type="match status" value="1"/>
</dbReference>
<evidence type="ECO:0000256" key="6">
    <source>
        <dbReference type="ARBA" id="ARBA00022764"/>
    </source>
</evidence>
<dbReference type="PANTHER" id="PTHR22939:SF129">
    <property type="entry name" value="SERINE PROTEASE HTRA2, MITOCHONDRIAL"/>
    <property type="match status" value="1"/>
</dbReference>
<evidence type="ECO:0000256" key="4">
    <source>
        <dbReference type="ARBA" id="ARBA00022729"/>
    </source>
</evidence>
<dbReference type="AlphaFoldDB" id="A0A644SWP6"/>
<dbReference type="Gene3D" id="2.40.10.120">
    <property type="match status" value="1"/>
</dbReference>
<dbReference type="PROSITE" id="PS50106">
    <property type="entry name" value="PDZ"/>
    <property type="match status" value="2"/>
</dbReference>
<dbReference type="EC" id="3.4.21.107" evidence="11"/>
<dbReference type="Pfam" id="PF17820">
    <property type="entry name" value="PDZ_6"/>
    <property type="match status" value="1"/>
</dbReference>
<evidence type="ECO:0000256" key="2">
    <source>
        <dbReference type="ARBA" id="ARBA00010541"/>
    </source>
</evidence>
<dbReference type="PRINTS" id="PR00834">
    <property type="entry name" value="PROTEASES2C"/>
</dbReference>
<dbReference type="EMBL" id="VSSQ01000008">
    <property type="protein sequence ID" value="MPL59139.1"/>
    <property type="molecule type" value="Genomic_DNA"/>
</dbReference>
<comment type="similarity">
    <text evidence="2">Belongs to the peptidase S1C family.</text>
</comment>
<accession>A0A644SWP6</accession>
<dbReference type="InterPro" id="IPR041489">
    <property type="entry name" value="PDZ_6"/>
</dbReference>
<comment type="caution">
    <text evidence="11">The sequence shown here is derived from an EMBL/GenBank/DDBJ whole genome shotgun (WGS) entry which is preliminary data.</text>
</comment>
<dbReference type="SUPFAM" id="SSF50494">
    <property type="entry name" value="Trypsin-like serine proteases"/>
    <property type="match status" value="1"/>
</dbReference>
<dbReference type="InterPro" id="IPR036034">
    <property type="entry name" value="PDZ_sf"/>
</dbReference>
<evidence type="ECO:0000256" key="7">
    <source>
        <dbReference type="ARBA" id="ARBA00022801"/>
    </source>
</evidence>
<keyword evidence="6" id="KW-0574">Periplasm</keyword>
<dbReference type="SMART" id="SM00228">
    <property type="entry name" value="PDZ"/>
    <property type="match status" value="2"/>
</dbReference>
<dbReference type="InterPro" id="IPR009003">
    <property type="entry name" value="Peptidase_S1_PA"/>
</dbReference>
<proteinExistence type="inferred from homology"/>
<evidence type="ECO:0000256" key="5">
    <source>
        <dbReference type="ARBA" id="ARBA00022737"/>
    </source>
</evidence>
<dbReference type="GO" id="GO:0042597">
    <property type="term" value="C:periplasmic space"/>
    <property type="evidence" value="ECO:0007669"/>
    <property type="project" value="UniProtKB-SubCell"/>
</dbReference>
<keyword evidence="9" id="KW-0472">Membrane</keyword>
<evidence type="ECO:0000256" key="1">
    <source>
        <dbReference type="ARBA" id="ARBA00004418"/>
    </source>
</evidence>
<dbReference type="Pfam" id="PF13180">
    <property type="entry name" value="PDZ_2"/>
    <property type="match status" value="1"/>
</dbReference>
<name>A0A644SWP6_9ZZZZ</name>
<organism evidence="11">
    <name type="scientific">bioreactor metagenome</name>
    <dbReference type="NCBI Taxonomy" id="1076179"/>
    <lineage>
        <taxon>unclassified sequences</taxon>
        <taxon>metagenomes</taxon>
        <taxon>ecological metagenomes</taxon>
    </lineage>
</organism>
<evidence type="ECO:0000259" key="10">
    <source>
        <dbReference type="PROSITE" id="PS50106"/>
    </source>
</evidence>
<evidence type="ECO:0000256" key="3">
    <source>
        <dbReference type="ARBA" id="ARBA00022670"/>
    </source>
</evidence>
<keyword evidence="9" id="KW-1133">Transmembrane helix</keyword>
<keyword evidence="4" id="KW-0732">Signal</keyword>
<comment type="subcellular location">
    <subcellularLocation>
        <location evidence="1">Periplasm</location>
    </subcellularLocation>
</comment>
<evidence type="ECO:0000256" key="8">
    <source>
        <dbReference type="ARBA" id="ARBA00022825"/>
    </source>
</evidence>
<protein>
    <submittedName>
        <fullName evidence="11">Periplasmic serine endoprotease DegP</fullName>
        <ecNumber evidence="11">3.4.21.107</ecNumber>
    </submittedName>
</protein>
<keyword evidence="3 11" id="KW-0645">Protease</keyword>